<evidence type="ECO:0000256" key="3">
    <source>
        <dbReference type="ARBA" id="ARBA00023163"/>
    </source>
</evidence>
<dbReference type="CDD" id="cd06223">
    <property type="entry name" value="PRTases_typeI"/>
    <property type="match status" value="1"/>
</dbReference>
<comment type="caution">
    <text evidence="7">The sequence shown here is derived from an EMBL/GenBank/DDBJ whole genome shotgun (WGS) entry which is preliminary data.</text>
</comment>
<dbReference type="SUPFAM" id="SSF53271">
    <property type="entry name" value="PRTase-like"/>
    <property type="match status" value="1"/>
</dbReference>
<dbReference type="PANTHER" id="PTHR11608:SF0">
    <property type="entry name" value="BIFUNCTIONAL PROTEIN PYRR"/>
    <property type="match status" value="1"/>
</dbReference>
<keyword evidence="4 7" id="KW-0808">Transferase</keyword>
<evidence type="ECO:0000313" key="8">
    <source>
        <dbReference type="Proteomes" id="UP000005933"/>
    </source>
</evidence>
<organism evidence="7 8">
    <name type="scientific">Ralstonia solanacearum (strain UW551)</name>
    <dbReference type="NCBI Taxonomy" id="342110"/>
    <lineage>
        <taxon>Bacteria</taxon>
        <taxon>Pseudomonadati</taxon>
        <taxon>Pseudomonadota</taxon>
        <taxon>Betaproteobacteria</taxon>
        <taxon>Burkholderiales</taxon>
        <taxon>Burkholderiaceae</taxon>
        <taxon>Ralstonia</taxon>
        <taxon>Ralstonia solanacearum species complex</taxon>
    </lineage>
</organism>
<dbReference type="AlphaFoldDB" id="A0AB33VI93"/>
<comment type="function">
    <text evidence="4">Regulates the transcription of the pyrimidine nucleotide (pyr) operon in response to exogenous pyrimidines.</text>
</comment>
<feature type="domain" description="Phosphoribosyltransferase" evidence="6">
    <location>
        <begin position="106"/>
        <end position="222"/>
    </location>
</feature>
<evidence type="ECO:0000256" key="4">
    <source>
        <dbReference type="HAMAP-Rule" id="MF_01219"/>
    </source>
</evidence>
<evidence type="ECO:0000256" key="2">
    <source>
        <dbReference type="ARBA" id="ARBA00023015"/>
    </source>
</evidence>
<comment type="catalytic activity">
    <reaction evidence="4">
        <text>UMP + diphosphate = 5-phospho-alpha-D-ribose 1-diphosphate + uracil</text>
        <dbReference type="Rhea" id="RHEA:13017"/>
        <dbReference type="ChEBI" id="CHEBI:17568"/>
        <dbReference type="ChEBI" id="CHEBI:33019"/>
        <dbReference type="ChEBI" id="CHEBI:57865"/>
        <dbReference type="ChEBI" id="CHEBI:58017"/>
        <dbReference type="EC" id="2.4.2.9"/>
    </reaction>
</comment>
<evidence type="ECO:0000256" key="1">
    <source>
        <dbReference type="ARBA" id="ARBA00005565"/>
    </source>
</evidence>
<protein>
    <recommendedName>
        <fullName evidence="4">Bifunctional protein PyrR</fullName>
    </recommendedName>
    <domain>
        <recommendedName>
            <fullName evidence="4">Pyrimidine operon regulatory protein</fullName>
        </recommendedName>
    </domain>
    <domain>
        <recommendedName>
            <fullName evidence="4">Uracil phosphoribosyltransferase</fullName>
            <shortName evidence="4">UPRTase</shortName>
            <ecNumber evidence="4">2.4.2.9</ecNumber>
        </recommendedName>
    </domain>
</protein>
<reference evidence="7 8" key="1">
    <citation type="journal article" date="2006" name="Mol. Plant Microbe Interact.">
        <title>Identification of open reading frames unique to a select agent: Ralstonia solanacearum race 3 biovar 2.</title>
        <authorList>
            <person name="Gabriel D.W."/>
            <person name="Allen C."/>
            <person name="Schell M."/>
            <person name="Denny T.P."/>
            <person name="Greenberg J.T."/>
            <person name="Duan Y.P."/>
            <person name="Flores-Cruz Z."/>
            <person name="Huang Q."/>
            <person name="Clifford J.M."/>
            <person name="Presting G."/>
            <person name="Gonzalez E.T."/>
            <person name="Reddy J."/>
            <person name="Elphinstone J."/>
            <person name="Swanson J."/>
            <person name="Yao J."/>
            <person name="Mulholland V."/>
            <person name="Liu L."/>
            <person name="Farmerie W."/>
            <person name="Patnaikuni M."/>
            <person name="Balogh B."/>
            <person name="Norman D."/>
            <person name="Alvarez A."/>
            <person name="Castillo J.A."/>
            <person name="Jones J."/>
            <person name="Saddler G."/>
            <person name="Walunas T."/>
            <person name="Zhukov A."/>
            <person name="Mikhailova N."/>
        </authorList>
    </citation>
    <scope>NUCLEOTIDE SEQUENCE [LARGE SCALE GENOMIC DNA]</scope>
    <source>
        <strain evidence="7 8">UW551</strain>
    </source>
</reference>
<dbReference type="NCBIfam" id="NF003545">
    <property type="entry name" value="PRK05205.1-1"/>
    <property type="match status" value="1"/>
</dbReference>
<dbReference type="Pfam" id="PF00156">
    <property type="entry name" value="Pribosyltran"/>
    <property type="match status" value="1"/>
</dbReference>
<dbReference type="Gene3D" id="3.40.50.2020">
    <property type="match status" value="1"/>
</dbReference>
<evidence type="ECO:0000256" key="5">
    <source>
        <dbReference type="SAM" id="MobiDB-lite"/>
    </source>
</evidence>
<dbReference type="InterPro" id="IPR050137">
    <property type="entry name" value="PyrR_bifunctional"/>
</dbReference>
<sequence length="254" mass="27921">MAASRLRGRHAGSPGRRGPADDQAGQTLWQPVAWPLWSAGHLGGRTLLVDRRAGCRRHRRRARCRGRSHHPPTILRRIPRMTSQQIDAEALYQSLVAQLRTRMAGTHGSNWAVAGIVSGGAWIAARLAQDLGLPDHGVVNVALHRDDYAKKGLHAQAQPTTLPFEVEERRILLVDDVLATGRTIRAAINELFDYGRPAAVELAVLVDRGERQLPIAPDYIGERITLAADESLVLRRDGEGASARFTFTREPKAA</sequence>
<dbReference type="InterPro" id="IPR023050">
    <property type="entry name" value="PyrR"/>
</dbReference>
<dbReference type="InterPro" id="IPR000836">
    <property type="entry name" value="PRTase_dom"/>
</dbReference>
<comment type="function">
    <text evidence="4">Also displays a weak uracil phosphoribosyltransferase activity which is not physiologically significant.</text>
</comment>
<comment type="similarity">
    <text evidence="1 4">Belongs to the purine/pyrimidine phosphoribosyltransferase family. PyrR subfamily.</text>
</comment>
<accession>A0AB33VI93</accession>
<dbReference type="EMBL" id="AAKL01000005">
    <property type="protein sequence ID" value="EAP74318.1"/>
    <property type="molecule type" value="Genomic_DNA"/>
</dbReference>
<name>A0AB33VI93_RALSU</name>
<keyword evidence="2 4" id="KW-0805">Transcription regulation</keyword>
<dbReference type="PANTHER" id="PTHR11608">
    <property type="entry name" value="BIFUNCTIONAL PROTEIN PYRR"/>
    <property type="match status" value="1"/>
</dbReference>
<dbReference type="EC" id="2.4.2.9" evidence="4"/>
<dbReference type="InterPro" id="IPR029057">
    <property type="entry name" value="PRTase-like"/>
</dbReference>
<feature type="short sequence motif" description="PRPP-binding" evidence="4">
    <location>
        <begin position="171"/>
        <end position="183"/>
    </location>
</feature>
<keyword evidence="4 7" id="KW-0328">Glycosyltransferase</keyword>
<evidence type="ECO:0000259" key="6">
    <source>
        <dbReference type="Pfam" id="PF00156"/>
    </source>
</evidence>
<dbReference type="GO" id="GO:0004845">
    <property type="term" value="F:uracil phosphoribosyltransferase activity"/>
    <property type="evidence" value="ECO:0007669"/>
    <property type="project" value="UniProtKB-UniRule"/>
</dbReference>
<dbReference type="HAMAP" id="MF_01219">
    <property type="entry name" value="PyrR"/>
    <property type="match status" value="1"/>
</dbReference>
<gene>
    <name evidence="4 7" type="primary">pyrR</name>
    <name evidence="7" type="ORF">RRSL_04266</name>
</gene>
<evidence type="ECO:0000313" key="7">
    <source>
        <dbReference type="EMBL" id="EAP74318.1"/>
    </source>
</evidence>
<feature type="region of interest" description="Disordered" evidence="5">
    <location>
        <begin position="1"/>
        <end position="23"/>
    </location>
</feature>
<dbReference type="GO" id="GO:0006355">
    <property type="term" value="P:regulation of DNA-templated transcription"/>
    <property type="evidence" value="ECO:0007669"/>
    <property type="project" value="UniProtKB-UniRule"/>
</dbReference>
<keyword evidence="3 4" id="KW-0804">Transcription</keyword>
<dbReference type="Proteomes" id="UP000005933">
    <property type="component" value="Unassembled WGS sequence"/>
</dbReference>
<feature type="compositionally biased region" description="Basic residues" evidence="5">
    <location>
        <begin position="1"/>
        <end position="10"/>
    </location>
</feature>
<proteinExistence type="inferred from homology"/>